<dbReference type="OrthoDB" id="122745at2759"/>
<organism evidence="1 2">
    <name type="scientific">Phytophthora lilii</name>
    <dbReference type="NCBI Taxonomy" id="2077276"/>
    <lineage>
        <taxon>Eukaryota</taxon>
        <taxon>Sar</taxon>
        <taxon>Stramenopiles</taxon>
        <taxon>Oomycota</taxon>
        <taxon>Peronosporomycetes</taxon>
        <taxon>Peronosporales</taxon>
        <taxon>Peronosporaceae</taxon>
        <taxon>Phytophthora</taxon>
    </lineage>
</organism>
<proteinExistence type="predicted"/>
<comment type="caution">
    <text evidence="1">The sequence shown here is derived from an EMBL/GenBank/DDBJ whole genome shotgun (WGS) entry which is preliminary data.</text>
</comment>
<name>A0A9W6WPY2_9STRA</name>
<keyword evidence="2" id="KW-1185">Reference proteome</keyword>
<evidence type="ECO:0000313" key="2">
    <source>
        <dbReference type="Proteomes" id="UP001165083"/>
    </source>
</evidence>
<sequence>MLPGPKASIVHSPDFEAGCVRVLRGRQDRLTRAEKAALLPFVKSHEPESDSSTGEEDEALSFVEQARNRRRLAQAEVKYEQLKTIAPTSNLVERGPGEVSVGNPLDGPSSISRDCISKRPSCDSMSKATCLAPSAIKPASVSSNDFDASKSRSETLAVFAFELIEDAATTGNILERGFASALTGIEGESWSEQKFTPRKVQFYVVDSSLSGPPSVHVHHP</sequence>
<dbReference type="AlphaFoldDB" id="A0A9W6WPY2"/>
<dbReference type="Proteomes" id="UP001165083">
    <property type="component" value="Unassembled WGS sequence"/>
</dbReference>
<dbReference type="PANTHER" id="PTHR40866">
    <property type="entry name" value="BED-TYPE DOMAIN-CONTAINING PROTEIN"/>
    <property type="match status" value="1"/>
</dbReference>
<reference evidence="1" key="1">
    <citation type="submission" date="2023-04" db="EMBL/GenBank/DDBJ databases">
        <title>Phytophthora lilii NBRC 32176.</title>
        <authorList>
            <person name="Ichikawa N."/>
            <person name="Sato H."/>
            <person name="Tonouchi N."/>
        </authorList>
    </citation>
    <scope>NUCLEOTIDE SEQUENCE</scope>
    <source>
        <strain evidence="1">NBRC 32176</strain>
    </source>
</reference>
<dbReference type="PANTHER" id="PTHR40866:SF1">
    <property type="entry name" value="BED-TYPE DOMAIN-CONTAINING PROTEIN"/>
    <property type="match status" value="1"/>
</dbReference>
<accession>A0A9W6WPY2</accession>
<protein>
    <submittedName>
        <fullName evidence="1">Unnamed protein product</fullName>
    </submittedName>
</protein>
<dbReference type="EMBL" id="BSXW01000135">
    <property type="protein sequence ID" value="GMF12930.1"/>
    <property type="molecule type" value="Genomic_DNA"/>
</dbReference>
<gene>
    <name evidence="1" type="ORF">Plil01_000346900</name>
</gene>
<evidence type="ECO:0000313" key="1">
    <source>
        <dbReference type="EMBL" id="GMF12930.1"/>
    </source>
</evidence>